<sequence>MNRATPSVEIDCLEWSWNMKYHTLNVDTRNNVQTVRTGLHRWYDMTEASKPVGWFWFPDDFVIRGFHSTYVGAKDIDSVAGRKTNARKDPFSFYTRPSLDTFRYRLIPLPGMAESWSVKRYTGNPFSPFDPELLLHYKYPFENLPICDLHIPYHFVIVNTGKKLQQLYGTEPIEYDRDFPFLADIDRLLLNAVRNVYVAWMDAQPSSEFYRGDDDAHLDHTIQNQGEPSGDMGVESSGGRGKRVRTDGAFVTVLAPGCSSVTKSLAPWDSVSNVEVDFANDGEDPEPFVDDEHEEEEDKEWFEAMKEWVKDVWAATHDSDTSDGSDSEKMVVDVEVMHAIPEGGVTNLIDGTILQVQKHFQMQ</sequence>
<name>A0A4S8MVQ1_DENBC</name>
<reference evidence="2 3" key="1">
    <citation type="journal article" date="2019" name="Nat. Ecol. Evol.">
        <title>Megaphylogeny resolves global patterns of mushroom evolution.</title>
        <authorList>
            <person name="Varga T."/>
            <person name="Krizsan K."/>
            <person name="Foldi C."/>
            <person name="Dima B."/>
            <person name="Sanchez-Garcia M."/>
            <person name="Sanchez-Ramirez S."/>
            <person name="Szollosi G.J."/>
            <person name="Szarkandi J.G."/>
            <person name="Papp V."/>
            <person name="Albert L."/>
            <person name="Andreopoulos W."/>
            <person name="Angelini C."/>
            <person name="Antonin V."/>
            <person name="Barry K.W."/>
            <person name="Bougher N.L."/>
            <person name="Buchanan P."/>
            <person name="Buyck B."/>
            <person name="Bense V."/>
            <person name="Catcheside P."/>
            <person name="Chovatia M."/>
            <person name="Cooper J."/>
            <person name="Damon W."/>
            <person name="Desjardin D."/>
            <person name="Finy P."/>
            <person name="Geml J."/>
            <person name="Haridas S."/>
            <person name="Hughes K."/>
            <person name="Justo A."/>
            <person name="Karasinski D."/>
            <person name="Kautmanova I."/>
            <person name="Kiss B."/>
            <person name="Kocsube S."/>
            <person name="Kotiranta H."/>
            <person name="LaButti K.M."/>
            <person name="Lechner B.E."/>
            <person name="Liimatainen K."/>
            <person name="Lipzen A."/>
            <person name="Lukacs Z."/>
            <person name="Mihaltcheva S."/>
            <person name="Morgado L.N."/>
            <person name="Niskanen T."/>
            <person name="Noordeloos M.E."/>
            <person name="Ohm R.A."/>
            <person name="Ortiz-Santana B."/>
            <person name="Ovrebo C."/>
            <person name="Racz N."/>
            <person name="Riley R."/>
            <person name="Savchenko A."/>
            <person name="Shiryaev A."/>
            <person name="Soop K."/>
            <person name="Spirin V."/>
            <person name="Szebenyi C."/>
            <person name="Tomsovsky M."/>
            <person name="Tulloss R.E."/>
            <person name="Uehling J."/>
            <person name="Grigoriev I.V."/>
            <person name="Vagvolgyi C."/>
            <person name="Papp T."/>
            <person name="Martin F.M."/>
            <person name="Miettinen O."/>
            <person name="Hibbett D.S."/>
            <person name="Nagy L.G."/>
        </authorList>
    </citation>
    <scope>NUCLEOTIDE SEQUENCE [LARGE SCALE GENOMIC DNA]</scope>
    <source>
        <strain evidence="2 3">CBS 962.96</strain>
    </source>
</reference>
<feature type="region of interest" description="Disordered" evidence="1">
    <location>
        <begin position="218"/>
        <end position="243"/>
    </location>
</feature>
<evidence type="ECO:0000313" key="3">
    <source>
        <dbReference type="Proteomes" id="UP000297245"/>
    </source>
</evidence>
<evidence type="ECO:0000313" key="2">
    <source>
        <dbReference type="EMBL" id="THV07358.1"/>
    </source>
</evidence>
<proteinExistence type="predicted"/>
<dbReference type="AlphaFoldDB" id="A0A4S8MVQ1"/>
<dbReference type="OrthoDB" id="3133596at2759"/>
<dbReference type="EMBL" id="ML179038">
    <property type="protein sequence ID" value="THV07358.1"/>
    <property type="molecule type" value="Genomic_DNA"/>
</dbReference>
<dbReference type="Proteomes" id="UP000297245">
    <property type="component" value="Unassembled WGS sequence"/>
</dbReference>
<gene>
    <name evidence="2" type="ORF">K435DRAFT_742461</name>
</gene>
<organism evidence="2 3">
    <name type="scientific">Dendrothele bispora (strain CBS 962.96)</name>
    <dbReference type="NCBI Taxonomy" id="1314807"/>
    <lineage>
        <taxon>Eukaryota</taxon>
        <taxon>Fungi</taxon>
        <taxon>Dikarya</taxon>
        <taxon>Basidiomycota</taxon>
        <taxon>Agaricomycotina</taxon>
        <taxon>Agaricomycetes</taxon>
        <taxon>Agaricomycetidae</taxon>
        <taxon>Agaricales</taxon>
        <taxon>Agaricales incertae sedis</taxon>
        <taxon>Dendrothele</taxon>
    </lineage>
</organism>
<evidence type="ECO:0000256" key="1">
    <source>
        <dbReference type="SAM" id="MobiDB-lite"/>
    </source>
</evidence>
<keyword evidence="3" id="KW-1185">Reference proteome</keyword>
<protein>
    <submittedName>
        <fullName evidence="2">Uncharacterized protein</fullName>
    </submittedName>
</protein>
<accession>A0A4S8MVQ1</accession>